<sequence>MRWRRTSWGAIGAYGGAALVRADEEAADATVGWGRTLPRCIFEVTATEEEIPEAVTTPST</sequence>
<dbReference type="EMBL" id="JBHTEE010000001">
    <property type="protein sequence ID" value="MFC7605225.1"/>
    <property type="molecule type" value="Genomic_DNA"/>
</dbReference>
<reference evidence="2" key="1">
    <citation type="journal article" date="2019" name="Int. J. Syst. Evol. Microbiol.">
        <title>The Global Catalogue of Microorganisms (GCM) 10K type strain sequencing project: providing services to taxonomists for standard genome sequencing and annotation.</title>
        <authorList>
            <consortium name="The Broad Institute Genomics Platform"/>
            <consortium name="The Broad Institute Genome Sequencing Center for Infectious Disease"/>
            <person name="Wu L."/>
            <person name="Ma J."/>
        </authorList>
    </citation>
    <scope>NUCLEOTIDE SEQUENCE [LARGE SCALE GENOMIC DNA]</scope>
    <source>
        <strain evidence="2">JCM 10083</strain>
    </source>
</reference>
<proteinExistence type="predicted"/>
<accession>A0ABW2TB46</accession>
<comment type="caution">
    <text evidence="1">The sequence shown here is derived from an EMBL/GenBank/DDBJ whole genome shotgun (WGS) entry which is preliminary data.</text>
</comment>
<protein>
    <submittedName>
        <fullName evidence="1">Uncharacterized protein</fullName>
    </submittedName>
</protein>
<dbReference type="RefSeq" id="WP_343972552.1">
    <property type="nucleotide sequence ID" value="NZ_BAAAGK010000097.1"/>
</dbReference>
<name>A0ABW2TB46_9ACTN</name>
<dbReference type="Proteomes" id="UP001596514">
    <property type="component" value="Unassembled WGS sequence"/>
</dbReference>
<keyword evidence="2" id="KW-1185">Reference proteome</keyword>
<organism evidence="1 2">
    <name type="scientific">Streptosporangium amethystogenes subsp. fukuiense</name>
    <dbReference type="NCBI Taxonomy" id="698418"/>
    <lineage>
        <taxon>Bacteria</taxon>
        <taxon>Bacillati</taxon>
        <taxon>Actinomycetota</taxon>
        <taxon>Actinomycetes</taxon>
        <taxon>Streptosporangiales</taxon>
        <taxon>Streptosporangiaceae</taxon>
        <taxon>Streptosporangium</taxon>
    </lineage>
</organism>
<evidence type="ECO:0000313" key="1">
    <source>
        <dbReference type="EMBL" id="MFC7605225.1"/>
    </source>
</evidence>
<evidence type="ECO:0000313" key="2">
    <source>
        <dbReference type="Proteomes" id="UP001596514"/>
    </source>
</evidence>
<gene>
    <name evidence="1" type="ORF">ACFQVD_34500</name>
</gene>